<feature type="domain" description="Soluble ligand binding" evidence="5">
    <location>
        <begin position="799"/>
        <end position="843"/>
    </location>
</feature>
<dbReference type="InterPro" id="IPR019554">
    <property type="entry name" value="Soluble_ligand-bd"/>
</dbReference>
<dbReference type="STRING" id="335543.Sfum_0530"/>
<dbReference type="PANTHER" id="PTHR33619">
    <property type="entry name" value="POLYSACCHARIDE EXPORT PROTEIN GFCE-RELATED"/>
    <property type="match status" value="1"/>
</dbReference>
<dbReference type="GO" id="GO:0015159">
    <property type="term" value="F:polysaccharide transmembrane transporter activity"/>
    <property type="evidence" value="ECO:0007669"/>
    <property type="project" value="InterPro"/>
</dbReference>
<dbReference type="eggNOG" id="COG1596">
    <property type="taxonomic scope" value="Bacteria"/>
</dbReference>
<feature type="signal peptide" evidence="3">
    <location>
        <begin position="1"/>
        <end position="24"/>
    </location>
</feature>
<dbReference type="Proteomes" id="UP000001784">
    <property type="component" value="Chromosome"/>
</dbReference>
<feature type="domain" description="Soluble ligand binding" evidence="5">
    <location>
        <begin position="705"/>
        <end position="757"/>
    </location>
</feature>
<feature type="domain" description="Soluble ligand binding" evidence="5">
    <location>
        <begin position="442"/>
        <end position="493"/>
    </location>
</feature>
<dbReference type="KEGG" id="sfu:Sfum_0530"/>
<sequence precursor="true">MRSKRKMFCATLLSFLLCWNSVCAQQLQQIPSPLAPPFATTSTPVSATTGSSPTTTTIPGIPGLPSLTLPQAMMPVPCETLLPGQLPPVGTPPVIPGLPSTAGQVPYLQPCGPGQIPYQPPGVATQVPYQAPGIPSQVPYQPPQGTAAQGPYQPAPGVAGQALVTQPGVGTSQVPYQQPGVPVQGAPVTQPGVAGQVPYQPSAIPGQVPSLQPGVSLQMPVQQPMVPGQPGYPQPTPPTSRGYQAGQVPYQQPAELAVPPILPVEPLSPFEEFVAGKSTSTPASISFDIKQFGYDLFINSGSPLITGSPISGTAVPGTTGVPGMLGGTSVQTIPGMPGIPGTTGHTGPMSTQFGLPILNVPVSPSYVIGPGDEIRIAVWGSVEGTWDVIVDRDGTISLPKIGIIGVTNMTFQEVKDTLKNEFSKYYQDFQMNVSMGSLKTIRVYVVGNARNPGAYLVTSMSSIVNGLLAAGGPSKAGSMRNIELKRNGDTIAVFDLYELLLKGDKTKDRQLMAEDVLYIPPIGSMVGVAGNVERPAIFEMKGKTKLSEAIKMAGGPTADAYLQRIQVERVSQRKAKIFLDVDMQGIKGKQDIVLQDGDIVKVFPISMFVTNRIILKGNVRRPGEYEWKHGMRVKDIIRNFDALLPDAMLEYALVERLVAPDNHQEYRTFNLREAISGTDRSQNILLEPYDTITVYSKWEMQERERVRVSGAVNRPGDFEFRENMKLSDLLKLSGGLKKTAAADNAEITRVVPTEAGPRTEQIQVNPTLALAGDPDFDILLHRDDYLTVKSVPDWQLYRKVSIYGEVKYPGDYALQKGERLSSLLERAGGFTDRAYKRGSSLFRESVRQLQQRQMGELIDMLGRQVLANSAANLMGEMTPGEAEFQATQAKQQKLFLDTLRTLQAKGRVVVQLDEPRKLKGTAFDIEVEEGDQIYIPINPRVVQVIGAVYNQTAFVYEPGRNYSYYIDQAGGYSPTADKGNVFILKADGSAVQPGRGIFWCVATARWQTGANGRLEPGDTVIVPDKLDKVAWMRNFKDLTTVLYQIAVGTGVLLRL</sequence>
<dbReference type="AlphaFoldDB" id="A0LFM7"/>
<dbReference type="EMBL" id="CP000478">
    <property type="protein sequence ID" value="ABK16229.1"/>
    <property type="molecule type" value="Genomic_DNA"/>
</dbReference>
<dbReference type="PANTHER" id="PTHR33619:SF3">
    <property type="entry name" value="POLYSACCHARIDE EXPORT PROTEIN GFCE-RELATED"/>
    <property type="match status" value="1"/>
</dbReference>
<name>A0LFM7_SYNFM</name>
<dbReference type="InParanoid" id="A0LFM7"/>
<dbReference type="eggNOG" id="COG3115">
    <property type="taxonomic scope" value="Bacteria"/>
</dbReference>
<feature type="chain" id="PRO_5002626108" evidence="3">
    <location>
        <begin position="25"/>
        <end position="1055"/>
    </location>
</feature>
<dbReference type="Gene3D" id="3.10.560.10">
    <property type="entry name" value="Outer membrane lipoprotein wza domain like"/>
    <property type="match status" value="6"/>
</dbReference>
<dbReference type="Pfam" id="PF02563">
    <property type="entry name" value="Poly_export"/>
    <property type="match status" value="1"/>
</dbReference>
<organism evidence="6 7">
    <name type="scientific">Syntrophobacter fumaroxidans (strain DSM 10017 / MPOB)</name>
    <dbReference type="NCBI Taxonomy" id="335543"/>
    <lineage>
        <taxon>Bacteria</taxon>
        <taxon>Pseudomonadati</taxon>
        <taxon>Thermodesulfobacteriota</taxon>
        <taxon>Syntrophobacteria</taxon>
        <taxon>Syntrophobacterales</taxon>
        <taxon>Syntrophobacteraceae</taxon>
        <taxon>Syntrophobacter</taxon>
    </lineage>
</organism>
<feature type="domain" description="Soluble ligand binding" evidence="5">
    <location>
        <begin position="525"/>
        <end position="580"/>
    </location>
</feature>
<evidence type="ECO:0000256" key="1">
    <source>
        <dbReference type="ARBA" id="ARBA00022729"/>
    </source>
</evidence>
<evidence type="ECO:0000259" key="5">
    <source>
        <dbReference type="Pfam" id="PF10531"/>
    </source>
</evidence>
<gene>
    <name evidence="6" type="ordered locus">Sfum_0530</name>
</gene>
<feature type="domain" description="Polysaccharide export protein N-terminal" evidence="4">
    <location>
        <begin position="361"/>
        <end position="435"/>
    </location>
</feature>
<keyword evidence="7" id="KW-1185">Reference proteome</keyword>
<evidence type="ECO:0000256" key="3">
    <source>
        <dbReference type="SAM" id="SignalP"/>
    </source>
</evidence>
<proteinExistence type="predicted"/>
<evidence type="ECO:0000259" key="4">
    <source>
        <dbReference type="Pfam" id="PF02563"/>
    </source>
</evidence>
<dbReference type="Pfam" id="PF10531">
    <property type="entry name" value="SLBB"/>
    <property type="match status" value="5"/>
</dbReference>
<feature type="domain" description="Soluble ligand binding" evidence="5">
    <location>
        <begin position="941"/>
        <end position="989"/>
    </location>
</feature>
<evidence type="ECO:0000313" key="6">
    <source>
        <dbReference type="EMBL" id="ABK16229.1"/>
    </source>
</evidence>
<dbReference type="InterPro" id="IPR049712">
    <property type="entry name" value="Poly_export"/>
</dbReference>
<accession>A0LFM7</accession>
<feature type="region of interest" description="Disordered" evidence="2">
    <location>
        <begin position="39"/>
        <end position="62"/>
    </location>
</feature>
<dbReference type="InterPro" id="IPR003715">
    <property type="entry name" value="Poly_export_N"/>
</dbReference>
<reference evidence="6 7" key="1">
    <citation type="submission" date="2006-10" db="EMBL/GenBank/DDBJ databases">
        <title>Complete sequence of Syntrophobacter fumaroxidans MPOB.</title>
        <authorList>
            <consortium name="US DOE Joint Genome Institute"/>
            <person name="Copeland A."/>
            <person name="Lucas S."/>
            <person name="Lapidus A."/>
            <person name="Barry K."/>
            <person name="Detter J.C."/>
            <person name="Glavina del Rio T."/>
            <person name="Hammon N."/>
            <person name="Israni S."/>
            <person name="Pitluck S."/>
            <person name="Goltsman E.G."/>
            <person name="Martinez M."/>
            <person name="Schmutz J."/>
            <person name="Larimer F."/>
            <person name="Land M."/>
            <person name="Hauser L."/>
            <person name="Kyrpides N."/>
            <person name="Kim E."/>
            <person name="Boone D.R."/>
            <person name="Brockman F."/>
            <person name="Culley D."/>
            <person name="Ferry J."/>
            <person name="Gunsalus R."/>
            <person name="McInerney M.J."/>
            <person name="Morrison M."/>
            <person name="Plugge C."/>
            <person name="Rohlin L."/>
            <person name="Scholten J."/>
            <person name="Sieber J."/>
            <person name="Stams A.J.M."/>
            <person name="Worm P."/>
            <person name="Henstra A.M."/>
            <person name="Richardson P."/>
        </authorList>
    </citation>
    <scope>NUCLEOTIDE SEQUENCE [LARGE SCALE GENOMIC DNA]</scope>
    <source>
        <strain evidence="7">DSM 10017 / MPOB</strain>
    </source>
</reference>
<dbReference type="RefSeq" id="WP_011697402.1">
    <property type="nucleotide sequence ID" value="NC_008554.1"/>
</dbReference>
<protein>
    <submittedName>
        <fullName evidence="6">Polysaccharide export protein</fullName>
    </submittedName>
</protein>
<dbReference type="Gene3D" id="3.30.1950.10">
    <property type="entry name" value="wza like domain"/>
    <property type="match status" value="1"/>
</dbReference>
<keyword evidence="1 3" id="KW-0732">Signal</keyword>
<dbReference type="HOGENOM" id="CLU_290172_0_0_7"/>
<evidence type="ECO:0000256" key="2">
    <source>
        <dbReference type="SAM" id="MobiDB-lite"/>
    </source>
</evidence>
<dbReference type="OrthoDB" id="193635at2"/>
<evidence type="ECO:0000313" key="7">
    <source>
        <dbReference type="Proteomes" id="UP000001784"/>
    </source>
</evidence>